<reference evidence="1" key="2">
    <citation type="submission" date="2023-06" db="EMBL/GenBank/DDBJ databases">
        <authorList>
            <person name="Ma L."/>
            <person name="Liu K.-W."/>
            <person name="Li Z."/>
            <person name="Hsiao Y.-Y."/>
            <person name="Qi Y."/>
            <person name="Fu T."/>
            <person name="Tang G."/>
            <person name="Zhang D."/>
            <person name="Sun W.-H."/>
            <person name="Liu D.-K."/>
            <person name="Li Y."/>
            <person name="Chen G.-Z."/>
            <person name="Liu X.-D."/>
            <person name="Liao X.-Y."/>
            <person name="Jiang Y.-T."/>
            <person name="Yu X."/>
            <person name="Hao Y."/>
            <person name="Huang J."/>
            <person name="Zhao X.-W."/>
            <person name="Ke S."/>
            <person name="Chen Y.-Y."/>
            <person name="Wu W.-L."/>
            <person name="Hsu J.-L."/>
            <person name="Lin Y.-F."/>
            <person name="Huang M.-D."/>
            <person name="Li C.-Y."/>
            <person name="Huang L."/>
            <person name="Wang Z.-W."/>
            <person name="Zhao X."/>
            <person name="Zhong W.-Y."/>
            <person name="Peng D.-H."/>
            <person name="Ahmad S."/>
            <person name="Lan S."/>
            <person name="Zhang J.-S."/>
            <person name="Tsai W.-C."/>
            <person name="Van De Peer Y."/>
            <person name="Liu Z.-J."/>
        </authorList>
    </citation>
    <scope>NUCLEOTIDE SEQUENCE</scope>
    <source>
        <strain evidence="1">SCP</strain>
        <tissue evidence="1">Leaves</tissue>
    </source>
</reference>
<gene>
    <name evidence="1" type="ORF">QJS04_geneDACA009090</name>
</gene>
<accession>A0AAV9AQE2</accession>
<reference evidence="1" key="1">
    <citation type="journal article" date="2023" name="Nat. Commun.">
        <title>Diploid and tetraploid genomes of Acorus and the evolution of monocots.</title>
        <authorList>
            <person name="Ma L."/>
            <person name="Liu K.W."/>
            <person name="Li Z."/>
            <person name="Hsiao Y.Y."/>
            <person name="Qi Y."/>
            <person name="Fu T."/>
            <person name="Tang G.D."/>
            <person name="Zhang D."/>
            <person name="Sun W.H."/>
            <person name="Liu D.K."/>
            <person name="Li Y."/>
            <person name="Chen G.Z."/>
            <person name="Liu X.D."/>
            <person name="Liao X.Y."/>
            <person name="Jiang Y.T."/>
            <person name="Yu X."/>
            <person name="Hao Y."/>
            <person name="Huang J."/>
            <person name="Zhao X.W."/>
            <person name="Ke S."/>
            <person name="Chen Y.Y."/>
            <person name="Wu W.L."/>
            <person name="Hsu J.L."/>
            <person name="Lin Y.F."/>
            <person name="Huang M.D."/>
            <person name="Li C.Y."/>
            <person name="Huang L."/>
            <person name="Wang Z.W."/>
            <person name="Zhao X."/>
            <person name="Zhong W.Y."/>
            <person name="Peng D.H."/>
            <person name="Ahmad S."/>
            <person name="Lan S."/>
            <person name="Zhang J.S."/>
            <person name="Tsai W.C."/>
            <person name="Van de Peer Y."/>
            <person name="Liu Z.J."/>
        </authorList>
    </citation>
    <scope>NUCLEOTIDE SEQUENCE</scope>
    <source>
        <strain evidence="1">SCP</strain>
    </source>
</reference>
<proteinExistence type="predicted"/>
<evidence type="ECO:0000313" key="1">
    <source>
        <dbReference type="EMBL" id="KAK1266333.1"/>
    </source>
</evidence>
<name>A0AAV9AQE2_ACOGR</name>
<dbReference type="AlphaFoldDB" id="A0AAV9AQE2"/>
<keyword evidence="2" id="KW-1185">Reference proteome</keyword>
<protein>
    <submittedName>
        <fullName evidence="1">Uncharacterized protein</fullName>
    </submittedName>
</protein>
<dbReference type="EMBL" id="JAUJYN010000007">
    <property type="protein sequence ID" value="KAK1266333.1"/>
    <property type="molecule type" value="Genomic_DNA"/>
</dbReference>
<evidence type="ECO:0000313" key="2">
    <source>
        <dbReference type="Proteomes" id="UP001179952"/>
    </source>
</evidence>
<organism evidence="1 2">
    <name type="scientific">Acorus gramineus</name>
    <name type="common">Dwarf sweet flag</name>
    <dbReference type="NCBI Taxonomy" id="55184"/>
    <lineage>
        <taxon>Eukaryota</taxon>
        <taxon>Viridiplantae</taxon>
        <taxon>Streptophyta</taxon>
        <taxon>Embryophyta</taxon>
        <taxon>Tracheophyta</taxon>
        <taxon>Spermatophyta</taxon>
        <taxon>Magnoliopsida</taxon>
        <taxon>Liliopsida</taxon>
        <taxon>Acoraceae</taxon>
        <taxon>Acorus</taxon>
    </lineage>
</organism>
<dbReference type="Proteomes" id="UP001179952">
    <property type="component" value="Unassembled WGS sequence"/>
</dbReference>
<sequence>MFLCTCKYIRPMGPTPVLTVHLSFSVLSFVSSSLMIVTNVSGENKESLTLPIAQIGPCDSSTGGGEKSG</sequence>
<comment type="caution">
    <text evidence="1">The sequence shown here is derived from an EMBL/GenBank/DDBJ whole genome shotgun (WGS) entry which is preliminary data.</text>
</comment>